<sequence length="129" mass="14405">MNNIRTILQLNALNCLLFGALFVFLPAQVSQFLSSSHPMPELVMAILGVVLNLFGLLLLWLAKKPHINKGWVLMVAVADFSWVLFTVVLLLLQVWVTTVNGMTAAGLIAILVGWFGWLEWQYHQSPSKS</sequence>
<dbReference type="EMBL" id="JBHRTS010000004">
    <property type="protein sequence ID" value="MFC3194114.1"/>
    <property type="molecule type" value="Genomic_DNA"/>
</dbReference>
<name>A0ABV7JB58_9GAMM</name>
<evidence type="ECO:0000313" key="2">
    <source>
        <dbReference type="EMBL" id="MFC3194114.1"/>
    </source>
</evidence>
<dbReference type="Proteomes" id="UP001595533">
    <property type="component" value="Unassembled WGS sequence"/>
</dbReference>
<protein>
    <submittedName>
        <fullName evidence="2">Uncharacterized protein</fullName>
    </submittedName>
</protein>
<keyword evidence="3" id="KW-1185">Reference proteome</keyword>
<accession>A0ABV7JB58</accession>
<feature type="transmembrane region" description="Helical" evidence="1">
    <location>
        <begin position="102"/>
        <end position="120"/>
    </location>
</feature>
<organism evidence="2 3">
    <name type="scientific">Marinicella sediminis</name>
    <dbReference type="NCBI Taxonomy" id="1792834"/>
    <lineage>
        <taxon>Bacteria</taxon>
        <taxon>Pseudomonadati</taxon>
        <taxon>Pseudomonadota</taxon>
        <taxon>Gammaproteobacteria</taxon>
        <taxon>Lysobacterales</taxon>
        <taxon>Marinicellaceae</taxon>
        <taxon>Marinicella</taxon>
    </lineage>
</organism>
<evidence type="ECO:0000313" key="3">
    <source>
        <dbReference type="Proteomes" id="UP001595533"/>
    </source>
</evidence>
<feature type="transmembrane region" description="Helical" evidence="1">
    <location>
        <begin position="42"/>
        <end position="62"/>
    </location>
</feature>
<proteinExistence type="predicted"/>
<evidence type="ECO:0000256" key="1">
    <source>
        <dbReference type="SAM" id="Phobius"/>
    </source>
</evidence>
<reference evidence="3" key="1">
    <citation type="journal article" date="2019" name="Int. J. Syst. Evol. Microbiol.">
        <title>The Global Catalogue of Microorganisms (GCM) 10K type strain sequencing project: providing services to taxonomists for standard genome sequencing and annotation.</title>
        <authorList>
            <consortium name="The Broad Institute Genomics Platform"/>
            <consortium name="The Broad Institute Genome Sequencing Center for Infectious Disease"/>
            <person name="Wu L."/>
            <person name="Ma J."/>
        </authorList>
    </citation>
    <scope>NUCLEOTIDE SEQUENCE [LARGE SCALE GENOMIC DNA]</scope>
    <source>
        <strain evidence="3">KCTC 42953</strain>
    </source>
</reference>
<keyword evidence="1" id="KW-1133">Transmembrane helix</keyword>
<comment type="caution">
    <text evidence="2">The sequence shown here is derived from an EMBL/GenBank/DDBJ whole genome shotgun (WGS) entry which is preliminary data.</text>
</comment>
<gene>
    <name evidence="2" type="ORF">ACFODZ_07665</name>
</gene>
<feature type="transmembrane region" description="Helical" evidence="1">
    <location>
        <begin position="71"/>
        <end position="96"/>
    </location>
</feature>
<keyword evidence="1" id="KW-0812">Transmembrane</keyword>
<feature type="transmembrane region" description="Helical" evidence="1">
    <location>
        <begin position="12"/>
        <end position="30"/>
    </location>
</feature>
<keyword evidence="1" id="KW-0472">Membrane</keyword>
<dbReference type="RefSeq" id="WP_077412386.1">
    <property type="nucleotide sequence ID" value="NZ_JBHRTS010000004.1"/>
</dbReference>